<dbReference type="EMBL" id="NMUH01000918">
    <property type="protein sequence ID" value="MQL86676.1"/>
    <property type="molecule type" value="Genomic_DNA"/>
</dbReference>
<dbReference type="AlphaFoldDB" id="A0A843UVR0"/>
<name>A0A843UVR0_COLES</name>
<keyword evidence="2" id="KW-1185">Reference proteome</keyword>
<comment type="caution">
    <text evidence="1">The sequence shown here is derived from an EMBL/GenBank/DDBJ whole genome shotgun (WGS) entry which is preliminary data.</text>
</comment>
<reference evidence="1" key="1">
    <citation type="submission" date="2017-07" db="EMBL/GenBank/DDBJ databases">
        <title>Taro Niue Genome Assembly and Annotation.</title>
        <authorList>
            <person name="Atibalentja N."/>
            <person name="Keating K."/>
            <person name="Fields C.J."/>
        </authorList>
    </citation>
    <scope>NUCLEOTIDE SEQUENCE</scope>
    <source>
        <strain evidence="1">Niue_2</strain>
        <tissue evidence="1">Leaf</tissue>
    </source>
</reference>
<organism evidence="1 2">
    <name type="scientific">Colocasia esculenta</name>
    <name type="common">Wild taro</name>
    <name type="synonym">Arum esculentum</name>
    <dbReference type="NCBI Taxonomy" id="4460"/>
    <lineage>
        <taxon>Eukaryota</taxon>
        <taxon>Viridiplantae</taxon>
        <taxon>Streptophyta</taxon>
        <taxon>Embryophyta</taxon>
        <taxon>Tracheophyta</taxon>
        <taxon>Spermatophyta</taxon>
        <taxon>Magnoliopsida</taxon>
        <taxon>Liliopsida</taxon>
        <taxon>Araceae</taxon>
        <taxon>Aroideae</taxon>
        <taxon>Colocasieae</taxon>
        <taxon>Colocasia</taxon>
    </lineage>
</organism>
<evidence type="ECO:0000313" key="2">
    <source>
        <dbReference type="Proteomes" id="UP000652761"/>
    </source>
</evidence>
<gene>
    <name evidence="1" type="ORF">Taro_019208</name>
</gene>
<dbReference type="Proteomes" id="UP000652761">
    <property type="component" value="Unassembled WGS sequence"/>
</dbReference>
<accession>A0A843UVR0</accession>
<evidence type="ECO:0000313" key="1">
    <source>
        <dbReference type="EMBL" id="MQL86676.1"/>
    </source>
</evidence>
<proteinExistence type="predicted"/>
<protein>
    <submittedName>
        <fullName evidence="1">Uncharacterized protein</fullName>
    </submittedName>
</protein>
<sequence length="59" mass="6226">MTVKKTGGQNATGFPVTFRTRQEVGRDGPENAACRAVAFSGTSPEFDRGKCSTSDCVPT</sequence>